<feature type="signal peptide" evidence="1">
    <location>
        <begin position="1"/>
        <end position="22"/>
    </location>
</feature>
<feature type="chain" id="PRO_5029798511" description="Lipoprotein" evidence="1">
    <location>
        <begin position="23"/>
        <end position="297"/>
    </location>
</feature>
<dbReference type="KEGG" id="ttz:FHG85_06580"/>
<protein>
    <recommendedName>
        <fullName evidence="4">Lipoprotein</fullName>
    </recommendedName>
</protein>
<dbReference type="PROSITE" id="PS51257">
    <property type="entry name" value="PROKAR_LIPOPROTEIN"/>
    <property type="match status" value="1"/>
</dbReference>
<dbReference type="AlphaFoldDB" id="A0A7D4C913"/>
<sequence>MKRFQSFFLAVMLLLPALFVSCSGCKTNKQEITDTVLTEDTLSEIEMDIMLPTPSEVLSIVLTTGIKYSDDYMAPLGVEKKTEMIKHKALILGVYFADFAYANYFNQRSASSEYFKAVQDLSANLGIGSILNDAYFKRFDANLNNPDSLDAIFEDFSENAYNTIIESGNNELLSMIGIGAAIEVLNIGINSIENAVNPDEAIQSVVDQSAVFDNYYSNFMAYNADKPEFKELTKDISEIFDFFKEKLVQANDEVVVKDSENHFTISGGSTQKLNKTDLAHLRAMVLDVRKKLIELKY</sequence>
<gene>
    <name evidence="2" type="ORF">FHG85_06580</name>
</gene>
<evidence type="ECO:0008006" key="4">
    <source>
        <dbReference type="Google" id="ProtNLM"/>
    </source>
</evidence>
<dbReference type="EMBL" id="CP041345">
    <property type="protein sequence ID" value="QKG79942.1"/>
    <property type="molecule type" value="Genomic_DNA"/>
</dbReference>
<dbReference type="RefSeq" id="WP_173074195.1">
    <property type="nucleotide sequence ID" value="NZ_CP041345.1"/>
</dbReference>
<accession>A0A7D4C913</accession>
<evidence type="ECO:0000313" key="3">
    <source>
        <dbReference type="Proteomes" id="UP000500961"/>
    </source>
</evidence>
<keyword evidence="1" id="KW-0732">Signal</keyword>
<name>A0A7D4C913_9BACT</name>
<organism evidence="2 3">
    <name type="scientific">Tenuifilum thalassicum</name>
    <dbReference type="NCBI Taxonomy" id="2590900"/>
    <lineage>
        <taxon>Bacteria</taxon>
        <taxon>Pseudomonadati</taxon>
        <taxon>Bacteroidota</taxon>
        <taxon>Bacteroidia</taxon>
        <taxon>Bacteroidales</taxon>
        <taxon>Tenuifilaceae</taxon>
        <taxon>Tenuifilum</taxon>
    </lineage>
</organism>
<evidence type="ECO:0000256" key="1">
    <source>
        <dbReference type="SAM" id="SignalP"/>
    </source>
</evidence>
<keyword evidence="3" id="KW-1185">Reference proteome</keyword>
<reference evidence="2 3" key="1">
    <citation type="submission" date="2019-07" db="EMBL/GenBank/DDBJ databases">
        <title>Thalassofilum flectens gen. nov., sp. nov., a novel moderate thermophilic anaerobe from a shallow sea hot spring in Kunashir Island (Russia), representing a new family in the order Bacteroidales, and proposal of Thalassofilacea fam. nov.</title>
        <authorList>
            <person name="Kochetkova T.V."/>
            <person name="Podosokorskaya O.A."/>
            <person name="Novikov A."/>
            <person name="Elcheninov A.G."/>
            <person name="Toshchakov S.V."/>
            <person name="Kublanov I.V."/>
        </authorList>
    </citation>
    <scope>NUCLEOTIDE SEQUENCE [LARGE SCALE GENOMIC DNA]</scope>
    <source>
        <strain evidence="2 3">38-H</strain>
    </source>
</reference>
<evidence type="ECO:0000313" key="2">
    <source>
        <dbReference type="EMBL" id="QKG79942.1"/>
    </source>
</evidence>
<dbReference type="Proteomes" id="UP000500961">
    <property type="component" value="Chromosome"/>
</dbReference>
<proteinExistence type="predicted"/>